<sequence>MYLEVKIELFGDSSVLSNIAGGIKEGMCETSEEPTP</sequence>
<evidence type="ECO:0000313" key="2">
    <source>
        <dbReference type="Proteomes" id="UP000499080"/>
    </source>
</evidence>
<reference evidence="1 2" key="1">
    <citation type="journal article" date="2019" name="Sci. Rep.">
        <title>Orb-weaving spider Araneus ventricosus genome elucidates the spidroin gene catalogue.</title>
        <authorList>
            <person name="Kono N."/>
            <person name="Nakamura H."/>
            <person name="Ohtoshi R."/>
            <person name="Moran D.A.P."/>
            <person name="Shinohara A."/>
            <person name="Yoshida Y."/>
            <person name="Fujiwara M."/>
            <person name="Mori M."/>
            <person name="Tomita M."/>
            <person name="Arakawa K."/>
        </authorList>
    </citation>
    <scope>NUCLEOTIDE SEQUENCE [LARGE SCALE GENOMIC DNA]</scope>
</reference>
<proteinExistence type="predicted"/>
<dbReference type="AlphaFoldDB" id="A0A4Y2PX37"/>
<feature type="non-terminal residue" evidence="1">
    <location>
        <position position="36"/>
    </location>
</feature>
<dbReference type="EMBL" id="BGPR01295551">
    <property type="protein sequence ID" value="GBN55140.1"/>
    <property type="molecule type" value="Genomic_DNA"/>
</dbReference>
<protein>
    <submittedName>
        <fullName evidence="1">Uncharacterized protein</fullName>
    </submittedName>
</protein>
<comment type="caution">
    <text evidence="1">The sequence shown here is derived from an EMBL/GenBank/DDBJ whole genome shotgun (WGS) entry which is preliminary data.</text>
</comment>
<keyword evidence="2" id="KW-1185">Reference proteome</keyword>
<dbReference type="Proteomes" id="UP000499080">
    <property type="component" value="Unassembled WGS sequence"/>
</dbReference>
<evidence type="ECO:0000313" key="1">
    <source>
        <dbReference type="EMBL" id="GBN55140.1"/>
    </source>
</evidence>
<accession>A0A4Y2PX37</accession>
<name>A0A4Y2PX37_ARAVE</name>
<gene>
    <name evidence="1" type="ORF">AVEN_154390_1</name>
</gene>
<organism evidence="1 2">
    <name type="scientific">Araneus ventricosus</name>
    <name type="common">Orbweaver spider</name>
    <name type="synonym">Epeira ventricosa</name>
    <dbReference type="NCBI Taxonomy" id="182803"/>
    <lineage>
        <taxon>Eukaryota</taxon>
        <taxon>Metazoa</taxon>
        <taxon>Ecdysozoa</taxon>
        <taxon>Arthropoda</taxon>
        <taxon>Chelicerata</taxon>
        <taxon>Arachnida</taxon>
        <taxon>Araneae</taxon>
        <taxon>Araneomorphae</taxon>
        <taxon>Entelegynae</taxon>
        <taxon>Araneoidea</taxon>
        <taxon>Araneidae</taxon>
        <taxon>Araneus</taxon>
    </lineage>
</organism>